<dbReference type="InterPro" id="IPR036278">
    <property type="entry name" value="Sialidase_sf"/>
</dbReference>
<dbReference type="CDD" id="cd15482">
    <property type="entry name" value="Sialidase_non-viral"/>
    <property type="match status" value="1"/>
</dbReference>
<dbReference type="Gene3D" id="2.130.10.10">
    <property type="entry name" value="YVTN repeat-like/Quinoprotein amine dehydrogenase"/>
    <property type="match status" value="1"/>
</dbReference>
<dbReference type="InterPro" id="IPR027417">
    <property type="entry name" value="P-loop_NTPase"/>
</dbReference>
<gene>
    <name evidence="1" type="ORF">J2W69_000216</name>
</gene>
<dbReference type="SUPFAM" id="SSF50939">
    <property type="entry name" value="Sialidases"/>
    <property type="match status" value="1"/>
</dbReference>
<comment type="caution">
    <text evidence="1">The sequence shown here is derived from an EMBL/GenBank/DDBJ whole genome shotgun (WGS) entry which is preliminary data.</text>
</comment>
<dbReference type="Proteomes" id="UP001257909">
    <property type="component" value="Unassembled WGS sequence"/>
</dbReference>
<organism evidence="1 2">
    <name type="scientific">Rheinheimera soli</name>
    <dbReference type="NCBI Taxonomy" id="443616"/>
    <lineage>
        <taxon>Bacteria</taxon>
        <taxon>Pseudomonadati</taxon>
        <taxon>Pseudomonadota</taxon>
        <taxon>Gammaproteobacteria</taxon>
        <taxon>Chromatiales</taxon>
        <taxon>Chromatiaceae</taxon>
        <taxon>Rheinheimera</taxon>
    </lineage>
</organism>
<proteinExistence type="predicted"/>
<sequence>MLKNLTFYDDYGFQGGKPTYKLQISQTLFEDKNLYFLLHCQERNLVICSFIEEPKIVVIKVSENSLSVFDLSASIAGKIRGGFLTSSGDLLLQSSGRAKLYHTTLANPLKVSSCRGIGDKQWHGTWSIDQSRSGTIMYAEYSTTKEVAVSPLHVYRSTDGGINWQSALEVSSSPIFGKGDIRHFHTCQADPYISGRWYVSSGDKLTDNKLYISDDDGQTWQNISIISVQPLGYTEKLHWNDLLRFTTLSITEQELYWATDDNVGGDRAVLCRVNKNELTDRKITIKIDGVLSNNLARNIIKHSEGFLVTTEAKNNPSAADLFLRTATNLIRFPSIENLSKEPSGFTISKSSKVFEGNVAYALTDIHFLNQGQPSLVEFKLHPFSDHSLMPDLSSRQLQVTKQSKVVFFHAQRTAGSFLKSLFINEYGKDKCLFHQTTKDYCSWSKLNDEVLNKYKVYAGHENYYENSMLNQNQLLFMSIIRHPVERAISLYHYLQKNPGHKLHELSKNLDIVRFYQQAYEISPDYVSDTQTLRVSGQKSFLYAKSILDKNFYLVAPFERLPEIVSYLSSTIGFSKSKEIDQKPRVFYSDYYLDDTFINLILEMNKNDIELYNYSKIFFSMCKRDSDFY</sequence>
<dbReference type="Gene3D" id="3.40.50.300">
    <property type="entry name" value="P-loop containing nucleotide triphosphate hydrolases"/>
    <property type="match status" value="1"/>
</dbReference>
<evidence type="ECO:0000313" key="1">
    <source>
        <dbReference type="EMBL" id="MDR7119301.1"/>
    </source>
</evidence>
<evidence type="ECO:0000313" key="2">
    <source>
        <dbReference type="Proteomes" id="UP001257909"/>
    </source>
</evidence>
<dbReference type="InterPro" id="IPR015943">
    <property type="entry name" value="WD40/YVTN_repeat-like_dom_sf"/>
</dbReference>
<accession>A0ABU1VU91</accession>
<dbReference type="RefSeq" id="WP_310273719.1">
    <property type="nucleotide sequence ID" value="NZ_JAVDWR010000001.1"/>
</dbReference>
<dbReference type="EMBL" id="JAVDWR010000001">
    <property type="protein sequence ID" value="MDR7119301.1"/>
    <property type="molecule type" value="Genomic_DNA"/>
</dbReference>
<reference evidence="1 2" key="1">
    <citation type="submission" date="2023-07" db="EMBL/GenBank/DDBJ databases">
        <title>Sorghum-associated microbial communities from plants grown in Nebraska, USA.</title>
        <authorList>
            <person name="Schachtman D."/>
        </authorList>
    </citation>
    <scope>NUCLEOTIDE SEQUENCE [LARGE SCALE GENOMIC DNA]</scope>
    <source>
        <strain evidence="1 2">4138</strain>
    </source>
</reference>
<protein>
    <submittedName>
        <fullName evidence="1">Uncharacterized protein</fullName>
    </submittedName>
</protein>
<dbReference type="SUPFAM" id="SSF52540">
    <property type="entry name" value="P-loop containing nucleoside triphosphate hydrolases"/>
    <property type="match status" value="1"/>
</dbReference>
<keyword evidence="2" id="KW-1185">Reference proteome</keyword>
<name>A0ABU1VU91_9GAMM</name>